<name>W2MYS9_PHYNI</name>
<dbReference type="AlphaFoldDB" id="W2MYS9"/>
<sequence length="125" mass="13669">MRSTKPAKEEDNGKLLPRICPAPSQPGALSDTKRRCPKSVGCPDMDRSRFMGIGEPLQDDSRQVVGPDVVTSHAPDVVKPLQDVCRASACPGMATSCVLDVRDPKQELTSRALAHTLQYAHWKFL</sequence>
<proteinExistence type="predicted"/>
<dbReference type="Proteomes" id="UP000054532">
    <property type="component" value="Unassembled WGS sequence"/>
</dbReference>
<evidence type="ECO:0000256" key="1">
    <source>
        <dbReference type="SAM" id="MobiDB-lite"/>
    </source>
</evidence>
<dbReference type="EMBL" id="KI694051">
    <property type="protein sequence ID" value="ETM41516.1"/>
    <property type="molecule type" value="Genomic_DNA"/>
</dbReference>
<evidence type="ECO:0000313" key="2">
    <source>
        <dbReference type="EMBL" id="ETM41516.1"/>
    </source>
</evidence>
<dbReference type="VEuPathDB" id="FungiDB:PPTG_21248"/>
<organism evidence="2">
    <name type="scientific">Phytophthora nicotianae</name>
    <name type="common">Potato buckeye rot agent</name>
    <name type="synonym">Phytophthora parasitica</name>
    <dbReference type="NCBI Taxonomy" id="4792"/>
    <lineage>
        <taxon>Eukaryota</taxon>
        <taxon>Sar</taxon>
        <taxon>Stramenopiles</taxon>
        <taxon>Oomycota</taxon>
        <taxon>Peronosporomycetes</taxon>
        <taxon>Peronosporales</taxon>
        <taxon>Peronosporaceae</taxon>
        <taxon>Phytophthora</taxon>
    </lineage>
</organism>
<accession>W2MYS9</accession>
<feature type="region of interest" description="Disordered" evidence="1">
    <location>
        <begin position="1"/>
        <end position="41"/>
    </location>
</feature>
<reference evidence="2" key="1">
    <citation type="submission" date="2013-11" db="EMBL/GenBank/DDBJ databases">
        <title>The Genome Sequence of Phytophthora parasitica IAC_01/95.</title>
        <authorList>
            <consortium name="The Broad Institute Genomics Platform"/>
            <person name="Russ C."/>
            <person name="Tyler B."/>
            <person name="Panabieres F."/>
            <person name="Shan W."/>
            <person name="Tripathy S."/>
            <person name="Grunwald N."/>
            <person name="Machado M."/>
            <person name="Johnson C.S."/>
            <person name="Arredondo F."/>
            <person name="Hong C."/>
            <person name="Coffey M."/>
            <person name="Young S.K."/>
            <person name="Zeng Q."/>
            <person name="Gargeya S."/>
            <person name="Fitzgerald M."/>
            <person name="Abouelleil A."/>
            <person name="Alvarado L."/>
            <person name="Chapman S.B."/>
            <person name="Gainer-Dewar J."/>
            <person name="Goldberg J."/>
            <person name="Griggs A."/>
            <person name="Gujja S."/>
            <person name="Hansen M."/>
            <person name="Howarth C."/>
            <person name="Imamovic A."/>
            <person name="Ireland A."/>
            <person name="Larimer J."/>
            <person name="McCowan C."/>
            <person name="Murphy C."/>
            <person name="Pearson M."/>
            <person name="Poon T.W."/>
            <person name="Priest M."/>
            <person name="Roberts A."/>
            <person name="Saif S."/>
            <person name="Shea T."/>
            <person name="Sykes S."/>
            <person name="Wortman J."/>
            <person name="Nusbaum C."/>
            <person name="Birren B."/>
        </authorList>
    </citation>
    <scope>NUCLEOTIDE SEQUENCE [LARGE SCALE GENOMIC DNA]</scope>
    <source>
        <strain evidence="2">IAC_01/95</strain>
    </source>
</reference>
<protein>
    <submittedName>
        <fullName evidence="2">Uncharacterized protein</fullName>
    </submittedName>
</protein>
<gene>
    <name evidence="2" type="ORF">L914_12716</name>
</gene>
<feature type="compositionally biased region" description="Basic and acidic residues" evidence="1">
    <location>
        <begin position="1"/>
        <end position="13"/>
    </location>
</feature>